<evidence type="ECO:0000256" key="1">
    <source>
        <dbReference type="ARBA" id="ARBA00009013"/>
    </source>
</evidence>
<dbReference type="EMBL" id="JBJVNE010000015">
    <property type="protein sequence ID" value="MFM9650199.1"/>
    <property type="molecule type" value="Genomic_DNA"/>
</dbReference>
<dbReference type="Gene3D" id="3.30.750.24">
    <property type="entry name" value="STAS domain"/>
    <property type="match status" value="1"/>
</dbReference>
<dbReference type="InterPro" id="IPR003658">
    <property type="entry name" value="Anti-sigma_ant"/>
</dbReference>
<dbReference type="InterPro" id="IPR002645">
    <property type="entry name" value="STAS_dom"/>
</dbReference>
<feature type="domain" description="STAS" evidence="3">
    <location>
        <begin position="19"/>
        <end position="119"/>
    </location>
</feature>
<dbReference type="PANTHER" id="PTHR33495">
    <property type="entry name" value="ANTI-SIGMA FACTOR ANTAGONIST TM_1081-RELATED-RELATED"/>
    <property type="match status" value="1"/>
</dbReference>
<evidence type="ECO:0000259" key="3">
    <source>
        <dbReference type="PROSITE" id="PS50801"/>
    </source>
</evidence>
<sequence>MPDEHSGTGPGPVERSVGDTTVLAVRGEIDIAAAPRLTARPDALTAAPSPDVVVDLRATSFIDCAGLRVLCRARSRAEELDGRRRLLTADPRFRWILRHAGLADAFEVHTSLTEALRAAPGGSRASDGGRGLRFLPAC</sequence>
<reference evidence="4 5" key="1">
    <citation type="submission" date="2024-12" db="EMBL/GenBank/DDBJ databases">
        <title>Forecasting of Potato common scab and diversities of Pathogenic streptomyces spp. in china.</title>
        <authorList>
            <person name="Handique U."/>
            <person name="Wu J."/>
        </authorList>
    </citation>
    <scope>NUCLEOTIDE SEQUENCE [LARGE SCALE GENOMIC DNA]</scope>
    <source>
        <strain evidence="4 5">ZRIMU1585</strain>
    </source>
</reference>
<gene>
    <name evidence="4" type="ORF">ACKI1S_29130</name>
</gene>
<comment type="similarity">
    <text evidence="1 2">Belongs to the anti-sigma-factor antagonist family.</text>
</comment>
<evidence type="ECO:0000313" key="5">
    <source>
        <dbReference type="Proteomes" id="UP001631993"/>
    </source>
</evidence>
<name>A0ABW9INZ3_STRGJ</name>
<dbReference type="Pfam" id="PF01740">
    <property type="entry name" value="STAS"/>
    <property type="match status" value="1"/>
</dbReference>
<dbReference type="PROSITE" id="PS50801">
    <property type="entry name" value="STAS"/>
    <property type="match status" value="1"/>
</dbReference>
<dbReference type="CDD" id="cd07043">
    <property type="entry name" value="STAS_anti-anti-sigma_factors"/>
    <property type="match status" value="1"/>
</dbReference>
<comment type="caution">
    <text evidence="4">The sequence shown here is derived from an EMBL/GenBank/DDBJ whole genome shotgun (WGS) entry which is preliminary data.</text>
</comment>
<dbReference type="RefSeq" id="WP_369277105.1">
    <property type="nucleotide sequence ID" value="NZ_JBJVMW010000009.1"/>
</dbReference>
<protein>
    <recommendedName>
        <fullName evidence="2">Anti-sigma factor antagonist</fullName>
    </recommendedName>
</protein>
<keyword evidence="5" id="KW-1185">Reference proteome</keyword>
<dbReference type="InterPro" id="IPR036513">
    <property type="entry name" value="STAS_dom_sf"/>
</dbReference>
<evidence type="ECO:0000256" key="2">
    <source>
        <dbReference type="RuleBase" id="RU003749"/>
    </source>
</evidence>
<proteinExistence type="inferred from homology"/>
<dbReference type="SUPFAM" id="SSF52091">
    <property type="entry name" value="SpoIIaa-like"/>
    <property type="match status" value="1"/>
</dbReference>
<evidence type="ECO:0000313" key="4">
    <source>
        <dbReference type="EMBL" id="MFM9650199.1"/>
    </source>
</evidence>
<organism evidence="4 5">
    <name type="scientific">Streptomyces galilaeus</name>
    <dbReference type="NCBI Taxonomy" id="33899"/>
    <lineage>
        <taxon>Bacteria</taxon>
        <taxon>Bacillati</taxon>
        <taxon>Actinomycetota</taxon>
        <taxon>Actinomycetes</taxon>
        <taxon>Kitasatosporales</taxon>
        <taxon>Streptomycetaceae</taxon>
        <taxon>Streptomyces</taxon>
    </lineage>
</organism>
<dbReference type="PANTHER" id="PTHR33495:SF2">
    <property type="entry name" value="ANTI-SIGMA FACTOR ANTAGONIST TM_1081-RELATED"/>
    <property type="match status" value="1"/>
</dbReference>
<accession>A0ABW9INZ3</accession>
<dbReference type="NCBIfam" id="TIGR00377">
    <property type="entry name" value="ant_ant_sig"/>
    <property type="match status" value="1"/>
</dbReference>
<dbReference type="Proteomes" id="UP001631993">
    <property type="component" value="Unassembled WGS sequence"/>
</dbReference>